<dbReference type="PATRIC" id="fig|1459.3.peg.4215"/>
<organism evidence="1 2">
    <name type="scientific">Sporosarcina globispora</name>
    <name type="common">Bacillus globisporus</name>
    <dbReference type="NCBI Taxonomy" id="1459"/>
    <lineage>
        <taxon>Bacteria</taxon>
        <taxon>Bacillati</taxon>
        <taxon>Bacillota</taxon>
        <taxon>Bacilli</taxon>
        <taxon>Bacillales</taxon>
        <taxon>Caryophanaceae</taxon>
        <taxon>Sporosarcina</taxon>
    </lineage>
</organism>
<dbReference type="AlphaFoldDB" id="A0A0M0GFL2"/>
<reference evidence="2" key="1">
    <citation type="submission" date="2015-07" db="EMBL/GenBank/DDBJ databases">
        <title>Fjat-10036 dsm4.</title>
        <authorList>
            <person name="Liu B."/>
            <person name="Wang J."/>
            <person name="Zhu Y."/>
            <person name="Liu G."/>
            <person name="Chen Q."/>
            <person name="Chen Z."/>
            <person name="Lan J."/>
            <person name="Che J."/>
            <person name="Ge C."/>
            <person name="Shi H."/>
            <person name="Pan Z."/>
            <person name="Liu X."/>
        </authorList>
    </citation>
    <scope>NUCLEOTIDE SEQUENCE [LARGE SCALE GENOMIC DNA]</scope>
    <source>
        <strain evidence="2">DSM 4</strain>
    </source>
</reference>
<comment type="caution">
    <text evidence="1">The sequence shown here is derived from an EMBL/GenBank/DDBJ whole genome shotgun (WGS) entry which is preliminary data.</text>
</comment>
<proteinExistence type="predicted"/>
<sequence>MLQQLYKIGGPESIIIQLSEYHKSAEKNYINHWKSAMYEALSSSDWFCYEAITTYGQSINN</sequence>
<name>A0A0M0GFL2_SPOGL</name>
<dbReference type="EMBL" id="LGUF01000007">
    <property type="protein sequence ID" value="KON88710.1"/>
    <property type="molecule type" value="Genomic_DNA"/>
</dbReference>
<accession>A0A0M0GFL2</accession>
<evidence type="ECO:0000313" key="2">
    <source>
        <dbReference type="Proteomes" id="UP000037109"/>
    </source>
</evidence>
<evidence type="ECO:0000313" key="1">
    <source>
        <dbReference type="EMBL" id="KON88710.1"/>
    </source>
</evidence>
<keyword evidence="2" id="KW-1185">Reference proteome</keyword>
<protein>
    <submittedName>
        <fullName evidence="1">Uncharacterized protein</fullName>
    </submittedName>
</protein>
<gene>
    <name evidence="1" type="ORF">AF332_19135</name>
</gene>
<dbReference type="Proteomes" id="UP000037109">
    <property type="component" value="Unassembled WGS sequence"/>
</dbReference>